<protein>
    <recommendedName>
        <fullName evidence="2">DUF6680 domain-containing protein</fullName>
    </recommendedName>
</protein>
<dbReference type="EMBL" id="CP001810">
    <property type="protein sequence ID" value="ADL33391.1"/>
    <property type="molecule type" value="Genomic_DNA"/>
</dbReference>
<feature type="domain" description="DUF6680" evidence="2">
    <location>
        <begin position="1"/>
        <end position="163"/>
    </location>
</feature>
<accession>E0S0R6</accession>
<evidence type="ECO:0000259" key="2">
    <source>
        <dbReference type="Pfam" id="PF20385"/>
    </source>
</evidence>
<dbReference type="Proteomes" id="UP000001299">
    <property type="component" value="Chromosome 1"/>
</dbReference>
<dbReference type="RefSeq" id="WP_013280047.1">
    <property type="nucleotide sequence ID" value="NC_014387.1"/>
</dbReference>
<organism evidence="3 4">
    <name type="scientific">Butyrivibrio proteoclasticus (strain ATCC 51982 / DSM 14932 / B316)</name>
    <name type="common">Clostridium proteoclasticum</name>
    <dbReference type="NCBI Taxonomy" id="515622"/>
    <lineage>
        <taxon>Bacteria</taxon>
        <taxon>Bacillati</taxon>
        <taxon>Bacillota</taxon>
        <taxon>Clostridia</taxon>
        <taxon>Lachnospirales</taxon>
        <taxon>Lachnospiraceae</taxon>
        <taxon>Butyrivibrio</taxon>
    </lineage>
</organism>
<evidence type="ECO:0000256" key="1">
    <source>
        <dbReference type="SAM" id="Phobius"/>
    </source>
</evidence>
<name>E0S0R6_BUTPB</name>
<dbReference type="Pfam" id="PF20385">
    <property type="entry name" value="DUF6680"/>
    <property type="match status" value="1"/>
</dbReference>
<evidence type="ECO:0000313" key="4">
    <source>
        <dbReference type="Proteomes" id="UP000001299"/>
    </source>
</evidence>
<feature type="transmembrane region" description="Helical" evidence="1">
    <location>
        <begin position="6"/>
        <end position="26"/>
    </location>
</feature>
<gene>
    <name evidence="3" type="ordered locus">bpr_I0645</name>
</gene>
<dbReference type="eggNOG" id="ENOG5032TGS">
    <property type="taxonomic scope" value="Bacteria"/>
</dbReference>
<dbReference type="AlphaFoldDB" id="E0S0R6"/>
<keyword evidence="4" id="KW-1185">Reference proteome</keyword>
<keyword evidence="1" id="KW-0812">Transmembrane</keyword>
<sequence>MRTIDIINIIAIIVSPVVAVVVGQILQDRRKKRSDKMEIFKTLMISRGLGWSTESVKALNIIEVVFSDDQSVLNQWKIYYDRLCVENPNEMELSKIKTEGDKLLDVMAKSLGYKEKVTWETIQKPYIPKGLSDNIIQQQQYQSAQLDIMNAASIYFQQMKNESQK</sequence>
<dbReference type="KEGG" id="bpb:bpr_I0645"/>
<dbReference type="InterPro" id="IPR046502">
    <property type="entry name" value="DUF6680"/>
</dbReference>
<proteinExistence type="predicted"/>
<dbReference type="HOGENOM" id="CLU_1607790_0_0_9"/>
<keyword evidence="1" id="KW-1133">Transmembrane helix</keyword>
<evidence type="ECO:0000313" key="3">
    <source>
        <dbReference type="EMBL" id="ADL33391.1"/>
    </source>
</evidence>
<reference evidence="3" key="1">
    <citation type="journal article" date="2010" name="PLoS ONE">
        <title>The glycobiome of the rumen bacterium Butyrivibrio proteoclasticus B316(T) highlights adaptation to a polysaccharide-rich environment.</title>
        <authorList>
            <person name="Kelly W.J."/>
            <person name="Leahy S.C."/>
            <person name="Altermann E."/>
            <person name="Yeoman C.J."/>
            <person name="Dunne J.C."/>
            <person name="Kong Z."/>
            <person name="Pacheco D.M."/>
            <person name="Li D."/>
            <person name="Noel S.J."/>
            <person name="Moon C.D."/>
            <person name="Cookson A.L."/>
            <person name="Attwood G.T."/>
        </authorList>
    </citation>
    <scope>NUCLEOTIDE SEQUENCE [LARGE SCALE GENOMIC DNA]</scope>
    <source>
        <strain evidence="3">B316</strain>
    </source>
</reference>
<keyword evidence="1" id="KW-0472">Membrane</keyword>